<dbReference type="InterPro" id="IPR054368">
    <property type="entry name" value="Alp7A-like_C"/>
</dbReference>
<dbReference type="AlphaFoldDB" id="A0A1E5L7U6"/>
<comment type="caution">
    <text evidence="2">The sequence shown here is derived from an EMBL/GenBank/DDBJ whole genome shotgun (WGS) entry which is preliminary data.</text>
</comment>
<dbReference type="OrthoDB" id="1922752at2"/>
<protein>
    <recommendedName>
        <fullName evidence="1">Alp7A-like C-terminal domain-containing protein</fullName>
    </recommendedName>
</protein>
<name>A0A1E5L7U6_9FIRM</name>
<dbReference type="Gene3D" id="3.30.420.40">
    <property type="match status" value="1"/>
</dbReference>
<evidence type="ECO:0000313" key="2">
    <source>
        <dbReference type="EMBL" id="OEH86059.1"/>
    </source>
</evidence>
<sequence>MNITRCISDFGNSMSQHLIDGNYFEMPSSITEISEKKASSLFTDSVDMEQLKEQLVIKINLDGKDRYFKVGRKAETDIFGNEHIFKLHDKTESLTVIVTWLAALAFYHVNQSISDPEQSIESELNQDVYLIDIEYFLTMLPIWLIKKSDNFGDMLKKMEQRFEKNHEVELITPNYQRVLNITVKKAVCRVEGETSRYALKFDLQLAPKNISKFDMSHSVICDWGAQTLDLTKLQPRLRKPADTDDFASFTDKSYLKSLEDLRTTKLMDYFGDVRTLERFILENIKFGIFEYEDPTTKKKTDFTSIIENALQELASIIVIKALNTFHFSHGQTVYYIWTGGVSEILKKYIEQVLVQALNKDIASNYHIFPDESRKLNIFGGEIYAKSQLAKMGLIEKTTVPTTEVGEVNDNQE</sequence>
<feature type="domain" description="Alp7A-like C-terminal" evidence="1">
    <location>
        <begin position="218"/>
        <end position="371"/>
    </location>
</feature>
<proteinExistence type="predicted"/>
<dbReference type="RefSeq" id="WP_069701581.1">
    <property type="nucleotide sequence ID" value="NZ_MJAT01000008.1"/>
</dbReference>
<dbReference type="STRING" id="1390249.BHU72_14615"/>
<dbReference type="EMBL" id="MJAT01000008">
    <property type="protein sequence ID" value="OEH86059.1"/>
    <property type="molecule type" value="Genomic_DNA"/>
</dbReference>
<organism evidence="2 3">
    <name type="scientific">Desulfuribacillus stibiiarsenatis</name>
    <dbReference type="NCBI Taxonomy" id="1390249"/>
    <lineage>
        <taxon>Bacteria</taxon>
        <taxon>Bacillati</taxon>
        <taxon>Bacillota</taxon>
        <taxon>Desulfuribacillia</taxon>
        <taxon>Desulfuribacillales</taxon>
        <taxon>Desulfuribacillaceae</taxon>
        <taxon>Desulfuribacillus</taxon>
    </lineage>
</organism>
<accession>A0A1E5L7U6</accession>
<dbReference type="CDD" id="cd24023">
    <property type="entry name" value="ASKHA_NBD_ParM_Alp7A-like"/>
    <property type="match status" value="1"/>
</dbReference>
<dbReference type="Proteomes" id="UP000095255">
    <property type="component" value="Unassembled WGS sequence"/>
</dbReference>
<reference evidence="2 3" key="1">
    <citation type="submission" date="2016-09" db="EMBL/GenBank/DDBJ databases">
        <title>Desulfuribacillus arsenicus sp. nov., an obligately anaerobic, dissimilatory arsenic- and antimonate-reducing bacterium isolated from anoxic sediments.</title>
        <authorList>
            <person name="Abin C.A."/>
            <person name="Hollibaugh J.T."/>
        </authorList>
    </citation>
    <scope>NUCLEOTIDE SEQUENCE [LARGE SCALE GENOMIC DNA]</scope>
    <source>
        <strain evidence="2 3">MLFW-2</strain>
    </source>
</reference>
<evidence type="ECO:0000313" key="3">
    <source>
        <dbReference type="Proteomes" id="UP000095255"/>
    </source>
</evidence>
<gene>
    <name evidence="2" type="ORF">BHU72_14615</name>
</gene>
<dbReference type="Pfam" id="PF22128">
    <property type="entry name" value="Alp7A_like_C"/>
    <property type="match status" value="1"/>
</dbReference>
<evidence type="ECO:0000259" key="1">
    <source>
        <dbReference type="Pfam" id="PF22128"/>
    </source>
</evidence>
<keyword evidence="3" id="KW-1185">Reference proteome</keyword>